<evidence type="ECO:0000256" key="12">
    <source>
        <dbReference type="ARBA" id="ARBA00023235"/>
    </source>
</evidence>
<dbReference type="InterPro" id="IPR011604">
    <property type="entry name" value="PDDEXK-like_dom_sf"/>
</dbReference>
<keyword evidence="9" id="KW-0411">Iron-sulfur</keyword>
<dbReference type="GO" id="GO:0004386">
    <property type="term" value="F:helicase activity"/>
    <property type="evidence" value="ECO:0007669"/>
    <property type="project" value="UniProtKB-KW"/>
</dbReference>
<evidence type="ECO:0000256" key="10">
    <source>
        <dbReference type="ARBA" id="ARBA00023125"/>
    </source>
</evidence>
<evidence type="ECO:0000256" key="4">
    <source>
        <dbReference type="ARBA" id="ARBA00022763"/>
    </source>
</evidence>
<evidence type="ECO:0000259" key="14">
    <source>
        <dbReference type="PROSITE" id="PS51193"/>
    </source>
</evidence>
<dbReference type="InterPro" id="IPR014013">
    <property type="entry name" value="Helic_SF1/SF2_ATP-bd_DinG/Rad3"/>
</dbReference>
<keyword evidence="11" id="KW-0234">DNA repair</keyword>
<dbReference type="Gene3D" id="1.10.30.20">
    <property type="entry name" value="Bacterial XPD DNA helicase, FeS cluster domain"/>
    <property type="match status" value="1"/>
</dbReference>
<evidence type="ECO:0000256" key="2">
    <source>
        <dbReference type="ARBA" id="ARBA00022723"/>
    </source>
</evidence>
<reference evidence="15 16" key="1">
    <citation type="submission" date="2023-02" db="EMBL/GenBank/DDBJ databases">
        <title>Genome sequence of Lacticaseibacillus sp. KACC 23028.</title>
        <authorList>
            <person name="Kim S."/>
            <person name="Heo J."/>
            <person name="Kwon S.-W."/>
        </authorList>
    </citation>
    <scope>NUCLEOTIDE SEQUENCE [LARGE SCALE GENOMIC DNA]</scope>
    <source>
        <strain evidence="15 16">KACC 23028</strain>
    </source>
</reference>
<dbReference type="SMART" id="SM00488">
    <property type="entry name" value="DEXDc2"/>
    <property type="match status" value="1"/>
</dbReference>
<comment type="similarity">
    <text evidence="13">Belongs to the helicase family. DinG subfamily.</text>
</comment>
<keyword evidence="12" id="KW-0413">Isomerase</keyword>
<dbReference type="PROSITE" id="PS51193">
    <property type="entry name" value="HELICASE_ATP_BIND_2"/>
    <property type="match status" value="1"/>
</dbReference>
<dbReference type="InterPro" id="IPR010614">
    <property type="entry name" value="RAD3-like_helicase_DEAD"/>
</dbReference>
<dbReference type="InterPro" id="IPR027417">
    <property type="entry name" value="P-loop_NTPase"/>
</dbReference>
<evidence type="ECO:0000313" key="16">
    <source>
        <dbReference type="Proteomes" id="UP001220377"/>
    </source>
</evidence>
<keyword evidence="5" id="KW-0378">Hydrolase</keyword>
<dbReference type="Pfam" id="PF13307">
    <property type="entry name" value="Helicase_C_2"/>
    <property type="match status" value="1"/>
</dbReference>
<dbReference type="InterPro" id="IPR006555">
    <property type="entry name" value="ATP-dep_Helicase_C"/>
</dbReference>
<dbReference type="SMART" id="SM00491">
    <property type="entry name" value="HELICc2"/>
    <property type="match status" value="1"/>
</dbReference>
<evidence type="ECO:0000256" key="9">
    <source>
        <dbReference type="ARBA" id="ARBA00023014"/>
    </source>
</evidence>
<keyword evidence="16" id="KW-1185">Reference proteome</keyword>
<evidence type="ECO:0000256" key="5">
    <source>
        <dbReference type="ARBA" id="ARBA00022801"/>
    </source>
</evidence>
<dbReference type="Pfam" id="PF06733">
    <property type="entry name" value="DEAD_2"/>
    <property type="match status" value="1"/>
</dbReference>
<accession>A0ABY7WQK0</accession>
<proteinExistence type="inferred from homology"/>
<keyword evidence="10" id="KW-0238">DNA-binding</keyword>
<keyword evidence="1" id="KW-0004">4Fe-4S</keyword>
<keyword evidence="6 15" id="KW-0347">Helicase</keyword>
<evidence type="ECO:0000256" key="7">
    <source>
        <dbReference type="ARBA" id="ARBA00022840"/>
    </source>
</evidence>
<dbReference type="Gene3D" id="3.90.320.10">
    <property type="match status" value="1"/>
</dbReference>
<dbReference type="Proteomes" id="UP001220377">
    <property type="component" value="Chromosome"/>
</dbReference>
<gene>
    <name evidence="15" type="ORF">PQ472_11350</name>
</gene>
<evidence type="ECO:0000256" key="13">
    <source>
        <dbReference type="ARBA" id="ARBA00038058"/>
    </source>
</evidence>
<dbReference type="SUPFAM" id="SSF52540">
    <property type="entry name" value="P-loop containing nucleoside triphosphate hydrolases"/>
    <property type="match status" value="1"/>
</dbReference>
<dbReference type="RefSeq" id="WP_274259953.1">
    <property type="nucleotide sequence ID" value="NZ_CP117884.1"/>
</dbReference>
<keyword evidence="8" id="KW-0408">Iron</keyword>
<dbReference type="InterPro" id="IPR045028">
    <property type="entry name" value="DinG/Rad3-like"/>
</dbReference>
<feature type="domain" description="Helicase ATP-binding" evidence="14">
    <location>
        <begin position="182"/>
        <end position="447"/>
    </location>
</feature>
<sequence length="789" mass="88536">MLANRIGVRELVEFTVRTGDLNPANSPSANTAALGSRIHRQVQDAHDESGYESEVYLKTEETVAGQSYTIDGRADGVLTSDDGVLLEEIKTSARDFDKLPQNTRDRYWAQAKVYGHYLCDQRDLPGLTIDLIYFDTREKKAEHHKIDCTAAELTDFYDHLLAQFAVWIQMRSDIITARNKSAQALHFPFPKFRTGQHELAGAVYKTIYSNNRLFALAPTGTGKTISTLFPTIKAMGEGLINRAFYLTAKAATRTVAEDAMALMAGEGLMAKSITLTARDTIKFNDEPDEPSENPYMLGYYDRLLPALQDMLANENQLTRSVIERYAQKHTLDPFEFSLDASLFCDVVICDYNYLFDPRVFLQRFFAEDDSGNFFLIDEAHNLVDRARNMYSAAVDRESFVAINEDLKDEKGRQVNRLKKSIRECIDCLDIIAGNLKGQEHFQKDQIEELRDVLDGFTSRFHDWLEMEPTPQSKFVVDTCLDTFFLANAFLKIGEFYDDGFVTRIYRDDGKLFVKLLCLNPSPLLDASMKKGGGAVLFSATLSPMNYYRDMLGGVEDSMGYTLPSPFPPDNQRVIACANVDTTYRQRQNSLPTITACLTAMVRAKNGNYMVFAPSYAYLDMVHQAFVRANPDLRVVAQESGMTASERTAFLDAFADGDPVTGFAVLGGSFSEGIDLRGDALLGSAIVSVGLPGLSGETDQLRDYYQERSGQGFAYAYQLPGFNNVLQAAGRVIRGERDVGVVLLLDRRFATRRYTELFPPQWSNYDVTRDTRGLATNLTTFWQGHQTNEG</sequence>
<name>A0ABY7WQK0_9LACO</name>
<keyword evidence="4" id="KW-0227">DNA damage</keyword>
<evidence type="ECO:0000256" key="11">
    <source>
        <dbReference type="ARBA" id="ARBA00023204"/>
    </source>
</evidence>
<evidence type="ECO:0000313" key="15">
    <source>
        <dbReference type="EMBL" id="WDF82473.1"/>
    </source>
</evidence>
<evidence type="ECO:0000256" key="8">
    <source>
        <dbReference type="ARBA" id="ARBA00023004"/>
    </source>
</evidence>
<keyword evidence="3" id="KW-0547">Nucleotide-binding</keyword>
<evidence type="ECO:0000256" key="3">
    <source>
        <dbReference type="ARBA" id="ARBA00022741"/>
    </source>
</evidence>
<dbReference type="PANTHER" id="PTHR11472:SF34">
    <property type="entry name" value="REGULATOR OF TELOMERE ELONGATION HELICASE 1"/>
    <property type="match status" value="1"/>
</dbReference>
<keyword evidence="2" id="KW-0479">Metal-binding</keyword>
<dbReference type="EMBL" id="CP117884">
    <property type="protein sequence ID" value="WDF82473.1"/>
    <property type="molecule type" value="Genomic_DNA"/>
</dbReference>
<dbReference type="InterPro" id="IPR042493">
    <property type="entry name" value="XPD_DNA_FeS"/>
</dbReference>
<dbReference type="PANTHER" id="PTHR11472">
    <property type="entry name" value="DNA REPAIR DEAD HELICASE RAD3/XP-D SUBFAMILY MEMBER"/>
    <property type="match status" value="1"/>
</dbReference>
<dbReference type="Gene3D" id="1.10.275.40">
    <property type="match status" value="1"/>
</dbReference>
<evidence type="ECO:0000256" key="1">
    <source>
        <dbReference type="ARBA" id="ARBA00022485"/>
    </source>
</evidence>
<dbReference type="Gene3D" id="3.40.50.300">
    <property type="entry name" value="P-loop containing nucleotide triphosphate hydrolases"/>
    <property type="match status" value="2"/>
</dbReference>
<evidence type="ECO:0000256" key="6">
    <source>
        <dbReference type="ARBA" id="ARBA00022806"/>
    </source>
</evidence>
<dbReference type="InterPro" id="IPR006554">
    <property type="entry name" value="Helicase-like_DEXD_c2"/>
</dbReference>
<keyword evidence="7" id="KW-0067">ATP-binding</keyword>
<protein>
    <submittedName>
        <fullName evidence="15">ATP-dependent DNA helicase</fullName>
    </submittedName>
</protein>
<organism evidence="15 16">
    <name type="scientific">Lacticaseibacillus pabuli</name>
    <dbReference type="NCBI Taxonomy" id="3025672"/>
    <lineage>
        <taxon>Bacteria</taxon>
        <taxon>Bacillati</taxon>
        <taxon>Bacillota</taxon>
        <taxon>Bacilli</taxon>
        <taxon>Lactobacillales</taxon>
        <taxon>Lactobacillaceae</taxon>
        <taxon>Lacticaseibacillus</taxon>
    </lineage>
</organism>